<gene>
    <name evidence="8" type="ORF">BRADI_2g49020v3</name>
</gene>
<reference evidence="8 9" key="1">
    <citation type="journal article" date="2010" name="Nature">
        <title>Genome sequencing and analysis of the model grass Brachypodium distachyon.</title>
        <authorList>
            <consortium name="International Brachypodium Initiative"/>
        </authorList>
    </citation>
    <scope>NUCLEOTIDE SEQUENCE [LARGE SCALE GENOMIC DNA]</scope>
    <source>
        <strain evidence="8 9">Bd21</strain>
    </source>
</reference>
<accession>I1HR92</accession>
<dbReference type="FunFam" id="2.20.25.80:FF:000003">
    <property type="entry name" value="WRKY transcription factor 57"/>
    <property type="match status" value="1"/>
</dbReference>
<dbReference type="eggNOG" id="ENOG502RXZS">
    <property type="taxonomic scope" value="Eukaryota"/>
</dbReference>
<dbReference type="OMA" id="MGDVNWS"/>
<dbReference type="SMART" id="SM00774">
    <property type="entry name" value="WRKY"/>
    <property type="match status" value="1"/>
</dbReference>
<dbReference type="Gramene" id="KQK09603">
    <property type="protein sequence ID" value="KQK09603"/>
    <property type="gene ID" value="BRADI_2g49020v3"/>
</dbReference>
<dbReference type="InterPro" id="IPR036576">
    <property type="entry name" value="WRKY_dom_sf"/>
</dbReference>
<evidence type="ECO:0000256" key="6">
    <source>
        <dbReference type="SAM" id="MobiDB-lite"/>
    </source>
</evidence>
<evidence type="ECO:0000256" key="1">
    <source>
        <dbReference type="ARBA" id="ARBA00004123"/>
    </source>
</evidence>
<evidence type="ECO:0000256" key="4">
    <source>
        <dbReference type="ARBA" id="ARBA00023163"/>
    </source>
</evidence>
<dbReference type="FunCoup" id="I1HR92">
    <property type="interactions" value="1040"/>
</dbReference>
<dbReference type="EMBL" id="CM000881">
    <property type="protein sequence ID" value="KQK09603.1"/>
    <property type="molecule type" value="Genomic_DNA"/>
</dbReference>
<dbReference type="AlphaFoldDB" id="I1HR92"/>
<reference evidence="9" key="3">
    <citation type="submission" date="2018-08" db="UniProtKB">
        <authorList>
            <consortium name="EnsemblPlants"/>
        </authorList>
    </citation>
    <scope>IDENTIFICATION</scope>
    <source>
        <strain evidence="9">cv. Bd21</strain>
    </source>
</reference>
<dbReference type="GO" id="GO:0003700">
    <property type="term" value="F:DNA-binding transcription factor activity"/>
    <property type="evidence" value="ECO:0000318"/>
    <property type="project" value="GO_Central"/>
</dbReference>
<dbReference type="KEGG" id="bdi:100839199"/>
<dbReference type="GO" id="GO:0006355">
    <property type="term" value="P:regulation of DNA-templated transcription"/>
    <property type="evidence" value="ECO:0000318"/>
    <property type="project" value="GO_Central"/>
</dbReference>
<evidence type="ECO:0000256" key="2">
    <source>
        <dbReference type="ARBA" id="ARBA00023015"/>
    </source>
</evidence>
<keyword evidence="2" id="KW-0805">Transcription regulation</keyword>
<evidence type="ECO:0000259" key="7">
    <source>
        <dbReference type="PROSITE" id="PS50811"/>
    </source>
</evidence>
<feature type="compositionally biased region" description="Low complexity" evidence="6">
    <location>
        <begin position="30"/>
        <end position="46"/>
    </location>
</feature>
<organism evidence="8">
    <name type="scientific">Brachypodium distachyon</name>
    <name type="common">Purple false brome</name>
    <name type="synonym">Trachynia distachya</name>
    <dbReference type="NCBI Taxonomy" id="15368"/>
    <lineage>
        <taxon>Eukaryota</taxon>
        <taxon>Viridiplantae</taxon>
        <taxon>Streptophyta</taxon>
        <taxon>Embryophyta</taxon>
        <taxon>Tracheophyta</taxon>
        <taxon>Spermatophyta</taxon>
        <taxon>Magnoliopsida</taxon>
        <taxon>Liliopsida</taxon>
        <taxon>Poales</taxon>
        <taxon>Poaceae</taxon>
        <taxon>BOP clade</taxon>
        <taxon>Pooideae</taxon>
        <taxon>Stipodae</taxon>
        <taxon>Brachypodieae</taxon>
        <taxon>Brachypodium</taxon>
    </lineage>
</organism>
<evidence type="ECO:0000313" key="10">
    <source>
        <dbReference type="Proteomes" id="UP000008810"/>
    </source>
</evidence>
<dbReference type="PANTHER" id="PTHR31221">
    <property type="entry name" value="WRKY TRANSCRIPTION FACTOR PROTEIN 1-RELATED"/>
    <property type="match status" value="1"/>
</dbReference>
<evidence type="ECO:0000256" key="5">
    <source>
        <dbReference type="ARBA" id="ARBA00023242"/>
    </source>
</evidence>
<dbReference type="InterPro" id="IPR003657">
    <property type="entry name" value="WRKY_dom"/>
</dbReference>
<evidence type="ECO:0000313" key="8">
    <source>
        <dbReference type="EMBL" id="KQK09603.1"/>
    </source>
</evidence>
<dbReference type="HOGENOM" id="CLU_073202_0_1_1"/>
<protein>
    <recommendedName>
        <fullName evidence="7">WRKY domain-containing protein</fullName>
    </recommendedName>
</protein>
<keyword evidence="4" id="KW-0804">Transcription</keyword>
<feature type="region of interest" description="Disordered" evidence="6">
    <location>
        <begin position="1"/>
        <end position="51"/>
    </location>
</feature>
<feature type="compositionally biased region" description="Basic and acidic residues" evidence="6">
    <location>
        <begin position="1"/>
        <end position="12"/>
    </location>
</feature>
<reference evidence="8" key="2">
    <citation type="submission" date="2017-06" db="EMBL/GenBank/DDBJ databases">
        <title>WGS assembly of Brachypodium distachyon.</title>
        <authorList>
            <consortium name="The International Brachypodium Initiative"/>
            <person name="Lucas S."/>
            <person name="Harmon-Smith M."/>
            <person name="Lail K."/>
            <person name="Tice H."/>
            <person name="Grimwood J."/>
            <person name="Bruce D."/>
            <person name="Barry K."/>
            <person name="Shu S."/>
            <person name="Lindquist E."/>
            <person name="Wang M."/>
            <person name="Pitluck S."/>
            <person name="Vogel J.P."/>
            <person name="Garvin D.F."/>
            <person name="Mockler T.C."/>
            <person name="Schmutz J."/>
            <person name="Rokhsar D."/>
            <person name="Bevan M.W."/>
        </authorList>
    </citation>
    <scope>NUCLEOTIDE SEQUENCE</scope>
    <source>
        <strain evidence="8">Bd21</strain>
    </source>
</reference>
<feature type="compositionally biased region" description="Basic residues" evidence="6">
    <location>
        <begin position="119"/>
        <end position="129"/>
    </location>
</feature>
<keyword evidence="10" id="KW-1185">Reference proteome</keyword>
<keyword evidence="5" id="KW-0539">Nucleus</keyword>
<evidence type="ECO:0000313" key="9">
    <source>
        <dbReference type="EnsemblPlants" id="KQK09603"/>
    </source>
</evidence>
<sequence length="222" mass="24759">MDNLHGEDEAHTLPRFSDFSLPSTPPPASPLALPDDQQCPLAELQQPQPPPWCNPPLNCQMMMLPEMVDWSSLFQTPGPAAPSERQEEAVQADQNGENDGEASSGGSGKEKAMGGAGRSGKKKKKKVSKPRFAFQTRSENDILDDGYRWRKYGQKAVKNSSNPRSYYRCTHPTCNMKKQVQRLAKDTDIVVTTYEGTHNHPCDKLMEALGPILKQLQFLSRF</sequence>
<dbReference type="PANTHER" id="PTHR31221:SF311">
    <property type="entry name" value="WRKY DOMAIN-CONTAINING PROTEIN"/>
    <property type="match status" value="1"/>
</dbReference>
<feature type="region of interest" description="Disordered" evidence="6">
    <location>
        <begin position="73"/>
        <end position="134"/>
    </location>
</feature>
<dbReference type="Proteomes" id="UP000008810">
    <property type="component" value="Chromosome 2"/>
</dbReference>
<proteinExistence type="predicted"/>
<dbReference type="Gene3D" id="2.20.25.80">
    <property type="entry name" value="WRKY domain"/>
    <property type="match status" value="1"/>
</dbReference>
<dbReference type="OrthoDB" id="1921377at2759"/>
<feature type="domain" description="WRKY" evidence="7">
    <location>
        <begin position="138"/>
        <end position="203"/>
    </location>
</feature>
<keyword evidence="3" id="KW-0238">DNA-binding</keyword>
<name>I1HR92_BRADI</name>
<dbReference type="Pfam" id="PF03106">
    <property type="entry name" value="WRKY"/>
    <property type="match status" value="1"/>
</dbReference>
<dbReference type="InterPro" id="IPR044810">
    <property type="entry name" value="WRKY_plant"/>
</dbReference>
<dbReference type="SUPFAM" id="SSF118290">
    <property type="entry name" value="WRKY DNA-binding domain"/>
    <property type="match status" value="1"/>
</dbReference>
<evidence type="ECO:0000256" key="3">
    <source>
        <dbReference type="ARBA" id="ARBA00023125"/>
    </source>
</evidence>
<dbReference type="GO" id="GO:0000976">
    <property type="term" value="F:transcription cis-regulatory region binding"/>
    <property type="evidence" value="ECO:0000318"/>
    <property type="project" value="GO_Central"/>
</dbReference>
<dbReference type="PROSITE" id="PS50811">
    <property type="entry name" value="WRKY"/>
    <property type="match status" value="1"/>
</dbReference>
<dbReference type="EnsemblPlants" id="KQK09603">
    <property type="protein sequence ID" value="KQK09603"/>
    <property type="gene ID" value="BRADI_2g49020v3"/>
</dbReference>
<dbReference type="GO" id="GO:0005634">
    <property type="term" value="C:nucleus"/>
    <property type="evidence" value="ECO:0000318"/>
    <property type="project" value="GO_Central"/>
</dbReference>
<comment type="subcellular location">
    <subcellularLocation>
        <location evidence="1">Nucleus</location>
    </subcellularLocation>
</comment>